<sequence>MKIDLKKITVSEVAENYKDSAEDGVVGYNGKLNIRPKYQREFVYDAKQRDAVLETIRKGFPLNVMYWAVNEDGTCEVLDGQQRTISFCQYVAGDFSINIDGHPMAMHNLTQPQKDQILNYELMVYVCEGNDQDKLDWFKTINIAGAELTPQELRNAVYTGPWLTHAKSIFSKTGCAAYGLSSKYVTGKPIRQELLEKALKWKSDGHVEQYMSAHQHDPNANELWTYFQNLIRWVEQTFTTYRNEMKSVDWGPLYDNNKDKMFDTAKMESEVADLMQDADVTKRSGIYTYLLTGDERYLSIRQFEERDRRAAYERQKHKCANGTHCRTPGNSGGQRIFTIDEMQGDHITPWSKGGKTLAENCQMLCLACNRDKSDL</sequence>
<dbReference type="AlphaFoldDB" id="A0AA91I957"/>
<proteinExistence type="predicted"/>
<organism evidence="2 3">
    <name type="scientific">Variovorax paradoxus</name>
    <dbReference type="NCBI Taxonomy" id="34073"/>
    <lineage>
        <taxon>Bacteria</taxon>
        <taxon>Pseudomonadati</taxon>
        <taxon>Pseudomonadota</taxon>
        <taxon>Betaproteobacteria</taxon>
        <taxon>Burkholderiales</taxon>
        <taxon>Comamonadaceae</taxon>
        <taxon>Variovorax</taxon>
    </lineage>
</organism>
<dbReference type="InterPro" id="IPR002711">
    <property type="entry name" value="HNH"/>
</dbReference>
<dbReference type="SMART" id="SM00507">
    <property type="entry name" value="HNHc"/>
    <property type="match status" value="1"/>
</dbReference>
<dbReference type="InterPro" id="IPR003615">
    <property type="entry name" value="HNH_nuc"/>
</dbReference>
<comment type="caution">
    <text evidence="2">The sequence shown here is derived from an EMBL/GenBank/DDBJ whole genome shotgun (WGS) entry which is preliminary data.</text>
</comment>
<keyword evidence="2" id="KW-0378">Hydrolase</keyword>
<gene>
    <name evidence="2" type="ORF">A3K87_24135</name>
</gene>
<dbReference type="REBASE" id="230759">
    <property type="entry name" value="VpaKB5ORF24140P"/>
</dbReference>
<feature type="domain" description="HNH nuclease" evidence="1">
    <location>
        <begin position="306"/>
        <end position="370"/>
    </location>
</feature>
<dbReference type="PANTHER" id="PTHR39639:SF1">
    <property type="entry name" value="DUF262 DOMAIN-CONTAINING PROTEIN"/>
    <property type="match status" value="1"/>
</dbReference>
<dbReference type="EMBL" id="LVHG01000063">
    <property type="protein sequence ID" value="OAK60209.1"/>
    <property type="molecule type" value="Genomic_DNA"/>
</dbReference>
<accession>A0AA91I957</accession>
<dbReference type="GO" id="GO:0008270">
    <property type="term" value="F:zinc ion binding"/>
    <property type="evidence" value="ECO:0007669"/>
    <property type="project" value="InterPro"/>
</dbReference>
<evidence type="ECO:0000313" key="2">
    <source>
        <dbReference type="EMBL" id="OAK60209.1"/>
    </source>
</evidence>
<keyword evidence="2" id="KW-0255">Endonuclease</keyword>
<dbReference type="Gene3D" id="1.10.30.50">
    <property type="match status" value="1"/>
</dbReference>
<reference evidence="2 3" key="1">
    <citation type="submission" date="2016-03" db="EMBL/GenBank/DDBJ databases">
        <title>Genome sequence of Variovorax paradoxus KB5.</title>
        <authorList>
            <person name="Jeong H."/>
            <person name="Hong C.E."/>
            <person name="Jo S.H."/>
            <person name="Park J.M."/>
        </authorList>
    </citation>
    <scope>NUCLEOTIDE SEQUENCE [LARGE SCALE GENOMIC DNA]</scope>
    <source>
        <strain evidence="2 3">KB5</strain>
    </source>
</reference>
<dbReference type="CDD" id="cd00085">
    <property type="entry name" value="HNHc"/>
    <property type="match status" value="1"/>
</dbReference>
<dbReference type="Proteomes" id="UP000077852">
    <property type="component" value="Unassembled WGS sequence"/>
</dbReference>
<dbReference type="PANTHER" id="PTHR39639">
    <property type="entry name" value="CHROMOSOME 16, WHOLE GENOME SHOTGUN SEQUENCE"/>
    <property type="match status" value="1"/>
</dbReference>
<dbReference type="Pfam" id="PF01844">
    <property type="entry name" value="HNH"/>
    <property type="match status" value="1"/>
</dbReference>
<dbReference type="GO" id="GO:0003676">
    <property type="term" value="F:nucleic acid binding"/>
    <property type="evidence" value="ECO:0007669"/>
    <property type="project" value="InterPro"/>
</dbReference>
<dbReference type="Pfam" id="PF03235">
    <property type="entry name" value="GmrSD_N"/>
    <property type="match status" value="1"/>
</dbReference>
<evidence type="ECO:0000259" key="1">
    <source>
        <dbReference type="SMART" id="SM00507"/>
    </source>
</evidence>
<protein>
    <submittedName>
        <fullName evidence="2">HNH endonuclease</fullName>
    </submittedName>
</protein>
<keyword evidence="2" id="KW-0540">Nuclease</keyword>
<dbReference type="InterPro" id="IPR004919">
    <property type="entry name" value="GmrSD_N"/>
</dbReference>
<evidence type="ECO:0000313" key="3">
    <source>
        <dbReference type="Proteomes" id="UP000077852"/>
    </source>
</evidence>
<dbReference type="RefSeq" id="WP_081269865.1">
    <property type="nucleotide sequence ID" value="NZ_LVHG01000063.1"/>
</dbReference>
<dbReference type="GO" id="GO:0004519">
    <property type="term" value="F:endonuclease activity"/>
    <property type="evidence" value="ECO:0007669"/>
    <property type="project" value="UniProtKB-KW"/>
</dbReference>
<name>A0AA91I957_VARPD</name>